<gene>
    <name evidence="1" type="ORF">BDM02DRAFT_2447355</name>
</gene>
<keyword evidence="2" id="KW-1185">Reference proteome</keyword>
<reference evidence="1" key="1">
    <citation type="submission" date="2019-10" db="EMBL/GenBank/DDBJ databases">
        <authorList>
            <consortium name="DOE Joint Genome Institute"/>
            <person name="Kuo A."/>
            <person name="Miyauchi S."/>
            <person name="Kiss E."/>
            <person name="Drula E."/>
            <person name="Kohler A."/>
            <person name="Sanchez-Garcia M."/>
            <person name="Andreopoulos B."/>
            <person name="Barry K.W."/>
            <person name="Bonito G."/>
            <person name="Buee M."/>
            <person name="Carver A."/>
            <person name="Chen C."/>
            <person name="Cichocki N."/>
            <person name="Clum A."/>
            <person name="Culley D."/>
            <person name="Crous P.W."/>
            <person name="Fauchery L."/>
            <person name="Girlanda M."/>
            <person name="Hayes R."/>
            <person name="Keri Z."/>
            <person name="Labutti K."/>
            <person name="Lipzen A."/>
            <person name="Lombard V."/>
            <person name="Magnuson J."/>
            <person name="Maillard F."/>
            <person name="Morin E."/>
            <person name="Murat C."/>
            <person name="Nolan M."/>
            <person name="Ohm R."/>
            <person name="Pangilinan J."/>
            <person name="Pereira M."/>
            <person name="Perotto S."/>
            <person name="Peter M."/>
            <person name="Riley R."/>
            <person name="Sitrit Y."/>
            <person name="Stielow B."/>
            <person name="Szollosi G."/>
            <person name="Zifcakova L."/>
            <person name="Stursova M."/>
            <person name="Spatafora J.W."/>
            <person name="Tedersoo L."/>
            <person name="Vaario L.-M."/>
            <person name="Yamada A."/>
            <person name="Yan M."/>
            <person name="Wang P."/>
            <person name="Xu J."/>
            <person name="Bruns T."/>
            <person name="Baldrian P."/>
            <person name="Vilgalys R."/>
            <person name="Henrissat B."/>
            <person name="Grigoriev I.V."/>
            <person name="Hibbett D."/>
            <person name="Nagy L.G."/>
            <person name="Martin F.M."/>
        </authorList>
    </citation>
    <scope>NUCLEOTIDE SEQUENCE</scope>
    <source>
        <strain evidence="1">P2</strain>
    </source>
</reference>
<protein>
    <submittedName>
        <fullName evidence="1">Uncharacterized protein</fullName>
    </submittedName>
</protein>
<accession>A0ACB6YXW5</accession>
<evidence type="ECO:0000313" key="2">
    <source>
        <dbReference type="Proteomes" id="UP000886501"/>
    </source>
</evidence>
<proteinExistence type="predicted"/>
<dbReference type="EMBL" id="MU118561">
    <property type="protein sequence ID" value="KAF9642280.1"/>
    <property type="molecule type" value="Genomic_DNA"/>
</dbReference>
<organism evidence="1 2">
    <name type="scientific">Thelephora ganbajun</name>
    <name type="common">Ganba fungus</name>
    <dbReference type="NCBI Taxonomy" id="370292"/>
    <lineage>
        <taxon>Eukaryota</taxon>
        <taxon>Fungi</taxon>
        <taxon>Dikarya</taxon>
        <taxon>Basidiomycota</taxon>
        <taxon>Agaricomycotina</taxon>
        <taxon>Agaricomycetes</taxon>
        <taxon>Thelephorales</taxon>
        <taxon>Thelephoraceae</taxon>
        <taxon>Thelephora</taxon>
    </lineage>
</organism>
<dbReference type="Proteomes" id="UP000886501">
    <property type="component" value="Unassembled WGS sequence"/>
</dbReference>
<name>A0ACB6YXW5_THEGA</name>
<evidence type="ECO:0000313" key="1">
    <source>
        <dbReference type="EMBL" id="KAF9642280.1"/>
    </source>
</evidence>
<reference evidence="1" key="2">
    <citation type="journal article" date="2020" name="Nat. Commun.">
        <title>Large-scale genome sequencing of mycorrhizal fungi provides insights into the early evolution of symbiotic traits.</title>
        <authorList>
            <person name="Miyauchi S."/>
            <person name="Kiss E."/>
            <person name="Kuo A."/>
            <person name="Drula E."/>
            <person name="Kohler A."/>
            <person name="Sanchez-Garcia M."/>
            <person name="Morin E."/>
            <person name="Andreopoulos B."/>
            <person name="Barry K.W."/>
            <person name="Bonito G."/>
            <person name="Buee M."/>
            <person name="Carver A."/>
            <person name="Chen C."/>
            <person name="Cichocki N."/>
            <person name="Clum A."/>
            <person name="Culley D."/>
            <person name="Crous P.W."/>
            <person name="Fauchery L."/>
            <person name="Girlanda M."/>
            <person name="Hayes R.D."/>
            <person name="Keri Z."/>
            <person name="LaButti K."/>
            <person name="Lipzen A."/>
            <person name="Lombard V."/>
            <person name="Magnuson J."/>
            <person name="Maillard F."/>
            <person name="Murat C."/>
            <person name="Nolan M."/>
            <person name="Ohm R.A."/>
            <person name="Pangilinan J."/>
            <person name="Pereira M.F."/>
            <person name="Perotto S."/>
            <person name="Peter M."/>
            <person name="Pfister S."/>
            <person name="Riley R."/>
            <person name="Sitrit Y."/>
            <person name="Stielow J.B."/>
            <person name="Szollosi G."/>
            <person name="Zifcakova L."/>
            <person name="Stursova M."/>
            <person name="Spatafora J.W."/>
            <person name="Tedersoo L."/>
            <person name="Vaario L.M."/>
            <person name="Yamada A."/>
            <person name="Yan M."/>
            <person name="Wang P."/>
            <person name="Xu J."/>
            <person name="Bruns T."/>
            <person name="Baldrian P."/>
            <person name="Vilgalys R."/>
            <person name="Dunand C."/>
            <person name="Henrissat B."/>
            <person name="Grigoriev I.V."/>
            <person name="Hibbett D."/>
            <person name="Nagy L.G."/>
            <person name="Martin F.M."/>
        </authorList>
    </citation>
    <scope>NUCLEOTIDE SEQUENCE</scope>
    <source>
        <strain evidence="1">P2</strain>
    </source>
</reference>
<sequence>MRRVIEGFTKAGTKRVSFKPGSVDGIRQVVNIAISNPHFPIILQWTGGRASDHHSCEDVHRPILSAYSSIHQHRNIMLVSGSGFGGSEDLWQKQDIANVIHILWRLNFPKGTRTPACRKERLFHLHYFVGEDETIQITEIRVSTPFSVGPKTEPTLGQSLAEVECFPERHALTHEAS</sequence>
<comment type="caution">
    <text evidence="1">The sequence shown here is derived from an EMBL/GenBank/DDBJ whole genome shotgun (WGS) entry which is preliminary data.</text>
</comment>